<reference evidence="1" key="1">
    <citation type="submission" date="2022-07" db="EMBL/GenBank/DDBJ databases">
        <title>Phylogenomic reconstructions and comparative analyses of Kickxellomycotina fungi.</title>
        <authorList>
            <person name="Reynolds N.K."/>
            <person name="Stajich J.E."/>
            <person name="Barry K."/>
            <person name="Grigoriev I.V."/>
            <person name="Crous P."/>
            <person name="Smith M.E."/>
        </authorList>
    </citation>
    <scope>NUCLEOTIDE SEQUENCE</scope>
    <source>
        <strain evidence="1">BCRC 34191</strain>
    </source>
</reference>
<accession>A0ACC1JUN4</accession>
<name>A0ACC1JUN4_9FUNG</name>
<gene>
    <name evidence="1" type="primary">GWT1</name>
    <name evidence="1" type="ORF">GGI18_005754</name>
</gene>
<evidence type="ECO:0000313" key="1">
    <source>
        <dbReference type="EMBL" id="KAJ2767638.1"/>
    </source>
</evidence>
<evidence type="ECO:0000313" key="2">
    <source>
        <dbReference type="Proteomes" id="UP001140066"/>
    </source>
</evidence>
<feature type="non-terminal residue" evidence="1">
    <location>
        <position position="362"/>
    </location>
</feature>
<dbReference type="EMBL" id="JANBUK010003403">
    <property type="protein sequence ID" value="KAJ2767638.1"/>
    <property type="molecule type" value="Genomic_DNA"/>
</dbReference>
<keyword evidence="2" id="KW-1185">Reference proteome</keyword>
<protein>
    <submittedName>
        <fullName evidence="1">Glucosaminyl phosphatidylinositol (GlcN-PI) nositol acylation protein</fullName>
    </submittedName>
</protein>
<sequence>MFLVLTDSYVLPTIAVLAAASVYFRWQIPDPPYRHDKWAPDPRAEEFKKSYVPGKVTAKPYLSIYRAEMMLLTCFCILAVDFNVFPLKFAKVETFGTSIMDLGVGSFVFSAGVVGVKAFLPRYVDGKPKTTSLSYRLKAGLWTAFPLLALGVARLVLTESVDYQKHVSEYGTHWNFFFTLGFLPIFVPLGLCVYSDLRVTSTLLLAAYQAMLSVTPLGDWLENADRTDLVSANREGILSFAGYLAIFLMGMSLGQEILPDARTFKERRMRLVSVLGVWATACISYLLLNFVLGVQPSRRFANAPYCFWVAGFNSAMIWLYMLIEEDVDSKLPPEMARAGRPKGYDMPAIVEAVNINSLTTFL</sequence>
<proteinExistence type="predicted"/>
<organism evidence="1 2">
    <name type="scientific">Coemansia linderi</name>
    <dbReference type="NCBI Taxonomy" id="2663919"/>
    <lineage>
        <taxon>Eukaryota</taxon>
        <taxon>Fungi</taxon>
        <taxon>Fungi incertae sedis</taxon>
        <taxon>Zoopagomycota</taxon>
        <taxon>Kickxellomycotina</taxon>
        <taxon>Kickxellomycetes</taxon>
        <taxon>Kickxellales</taxon>
        <taxon>Kickxellaceae</taxon>
        <taxon>Coemansia</taxon>
    </lineage>
</organism>
<comment type="caution">
    <text evidence="1">The sequence shown here is derived from an EMBL/GenBank/DDBJ whole genome shotgun (WGS) entry which is preliminary data.</text>
</comment>
<dbReference type="Proteomes" id="UP001140066">
    <property type="component" value="Unassembled WGS sequence"/>
</dbReference>